<name>D8KXX3_DAPPU</name>
<dbReference type="GO" id="GO:0045823">
    <property type="term" value="P:positive regulation of heart contraction"/>
    <property type="evidence" value="ECO:0007669"/>
    <property type="project" value="InterPro"/>
</dbReference>
<sequence length="117" mass="13758">MFINQYVRYSSSIAMAVRLYFVLLLVVVSAMAQTFQYSRGWTNGRKRSDPSFVQQQQWIQRNGHPIVVPAEFRSNSFEDWSRYRINSEKVFLIVCSCVTFSKRDFMLISVGCHDDNR</sequence>
<evidence type="ECO:0000256" key="5">
    <source>
        <dbReference type="ARBA" id="ARBA00022729"/>
    </source>
</evidence>
<evidence type="ECO:0000256" key="2">
    <source>
        <dbReference type="ARBA" id="ARBA00009635"/>
    </source>
</evidence>
<organism evidence="6">
    <name type="scientific">Daphnia pulex</name>
    <name type="common">Water flea</name>
    <dbReference type="NCBI Taxonomy" id="6669"/>
    <lineage>
        <taxon>Eukaryota</taxon>
        <taxon>Metazoa</taxon>
        <taxon>Ecdysozoa</taxon>
        <taxon>Arthropoda</taxon>
        <taxon>Crustacea</taxon>
        <taxon>Branchiopoda</taxon>
        <taxon>Diplostraca</taxon>
        <taxon>Cladocera</taxon>
        <taxon>Anomopoda</taxon>
        <taxon>Daphniidae</taxon>
        <taxon>Daphnia</taxon>
    </lineage>
</organism>
<dbReference type="EMBL" id="EU817501">
    <property type="protein sequence ID" value="ACJ05606.1"/>
    <property type="molecule type" value="mRNA"/>
</dbReference>
<keyword evidence="4" id="KW-0964">Secreted</keyword>
<dbReference type="AlphaFoldDB" id="D8KXX3"/>
<comment type="similarity">
    <text evidence="2">Belongs to the corazonin family.</text>
</comment>
<evidence type="ECO:0000256" key="4">
    <source>
        <dbReference type="ARBA" id="ARBA00022525"/>
    </source>
</evidence>
<evidence type="ECO:0000256" key="3">
    <source>
        <dbReference type="ARBA" id="ARBA00014144"/>
    </source>
</evidence>
<reference evidence="6" key="1">
    <citation type="submission" date="2008-06" db="EMBL/GenBank/DDBJ databases">
        <title>Characterization of the corazonin preprohormone from Daphnia pulex.</title>
        <authorList>
            <person name="Williamson M."/>
            <person name="Grimmelikhuijzen C.J.P."/>
        </authorList>
    </citation>
    <scope>NUCLEOTIDE SEQUENCE</scope>
</reference>
<dbReference type="GO" id="GO:0005576">
    <property type="term" value="C:extracellular region"/>
    <property type="evidence" value="ECO:0007669"/>
    <property type="project" value="UniProtKB-SubCell"/>
</dbReference>
<accession>D8KXX3</accession>
<dbReference type="GO" id="GO:0071858">
    <property type="term" value="F:corazonin receptor binding"/>
    <property type="evidence" value="ECO:0007669"/>
    <property type="project" value="InterPro"/>
</dbReference>
<proteinExistence type="evidence at transcript level"/>
<dbReference type="Pfam" id="PF17308">
    <property type="entry name" value="Corazonin"/>
    <property type="match status" value="1"/>
</dbReference>
<dbReference type="InterPro" id="IPR020190">
    <property type="entry name" value="Procorazonin"/>
</dbReference>
<evidence type="ECO:0000256" key="1">
    <source>
        <dbReference type="ARBA" id="ARBA00004613"/>
    </source>
</evidence>
<protein>
    <recommendedName>
        <fullName evidence="3">Pro-corazonin</fullName>
    </recommendedName>
</protein>
<dbReference type="OrthoDB" id="6334363at2759"/>
<evidence type="ECO:0000313" key="6">
    <source>
        <dbReference type="EMBL" id="ACJ05606.1"/>
    </source>
</evidence>
<comment type="subcellular location">
    <subcellularLocation>
        <location evidence="1">Secreted</location>
    </subcellularLocation>
</comment>
<keyword evidence="5" id="KW-0732">Signal</keyword>